<accession>A0A9K3Q7P0</accession>
<reference evidence="1" key="1">
    <citation type="journal article" date="2021" name="Sci. Rep.">
        <title>Diploid genomic architecture of Nitzschia inconspicua, an elite biomass production diatom.</title>
        <authorList>
            <person name="Oliver A."/>
            <person name="Podell S."/>
            <person name="Pinowska A."/>
            <person name="Traller J.C."/>
            <person name="Smith S.R."/>
            <person name="McClure R."/>
            <person name="Beliaev A."/>
            <person name="Bohutskyi P."/>
            <person name="Hill E.A."/>
            <person name="Rabines A."/>
            <person name="Zheng H."/>
            <person name="Allen L.Z."/>
            <person name="Kuo A."/>
            <person name="Grigoriev I.V."/>
            <person name="Allen A.E."/>
            <person name="Hazlebeck D."/>
            <person name="Allen E.E."/>
        </authorList>
    </citation>
    <scope>NUCLEOTIDE SEQUENCE</scope>
    <source>
        <strain evidence="1">Hildebrandi</strain>
    </source>
</reference>
<gene>
    <name evidence="1" type="ORF">IV203_012981</name>
</gene>
<comment type="caution">
    <text evidence="1">The sequence shown here is derived from an EMBL/GenBank/DDBJ whole genome shotgun (WGS) entry which is preliminary data.</text>
</comment>
<name>A0A9K3Q7P0_9STRA</name>
<protein>
    <submittedName>
        <fullName evidence="1">Uncharacterized protein</fullName>
    </submittedName>
</protein>
<keyword evidence="2" id="KW-1185">Reference proteome</keyword>
<proteinExistence type="predicted"/>
<evidence type="ECO:0000313" key="2">
    <source>
        <dbReference type="Proteomes" id="UP000693970"/>
    </source>
</evidence>
<reference evidence="1" key="2">
    <citation type="submission" date="2021-04" db="EMBL/GenBank/DDBJ databases">
        <authorList>
            <person name="Podell S."/>
        </authorList>
    </citation>
    <scope>NUCLEOTIDE SEQUENCE</scope>
    <source>
        <strain evidence="1">Hildebrandi</strain>
    </source>
</reference>
<dbReference type="Proteomes" id="UP000693970">
    <property type="component" value="Unassembled WGS sequence"/>
</dbReference>
<sequence>MQYRQPRQLWFRGRKHQARGWVSSTRHGTTKSSGPYAGGVYVGYAPYAFLIEKGEVTAKEIGPEGPLIRVENVYVSVNETIHAEISIGDTVDIFSTTVCGNMTDCALRTDWNNKSYNSRNDGIVPRISTVLLNGNIALVNSSYATDKSAPKRRSAHASVFVQDLEGRIVSLRIEAVDTGLPFGVTIQGFSYTNTEADAECNETASYDFCGQSNRLPDFAAIPTWALPCELVADIASTGTLELALNNTLSRCEHGRGLEPVERADYEVRSEPGGQFTIRIGSGPYVSSPPVKITAVLLRSEGGCEVYYGNASVTLNTQECYGISEGLELKIETTSFLEGQVNPDRLLICDDVYRRLRESLYLDANVTVDCTNHATPRLVYTAIDNPRAPRVESSHISIVVEDAVGRITVLPFTSDDFPYEYGLKPIIVLPMLTMTSSLCNESRPFEDCDPASIREIMLNEETWAWPCDFLVARDDTGSIDEAIMAVVRGCSRRRLQTPVLGCCSGNYKTRCGSCPKRRGLFDVIYTGSYSSGPGGAPILWTHYQNNVIDVQRHDLHTMPSVISTCTSAGGAPDTGSYFARPIYRVNKGTWDNINLRETTYVRWCSGVGISKPGLRPRQNTRVNVRQWMGVCASTGQFPTFFLEEGELPHLGSSVIFSNILSLKTEGNPLMLAPSGDSFVLGHKGYRRFG</sequence>
<dbReference type="AlphaFoldDB" id="A0A9K3Q7P0"/>
<evidence type="ECO:0000313" key="1">
    <source>
        <dbReference type="EMBL" id="KAG7373886.1"/>
    </source>
</evidence>
<dbReference type="EMBL" id="JAGRRH010000001">
    <property type="protein sequence ID" value="KAG7373886.1"/>
    <property type="molecule type" value="Genomic_DNA"/>
</dbReference>
<organism evidence="1 2">
    <name type="scientific">Nitzschia inconspicua</name>
    <dbReference type="NCBI Taxonomy" id="303405"/>
    <lineage>
        <taxon>Eukaryota</taxon>
        <taxon>Sar</taxon>
        <taxon>Stramenopiles</taxon>
        <taxon>Ochrophyta</taxon>
        <taxon>Bacillariophyta</taxon>
        <taxon>Bacillariophyceae</taxon>
        <taxon>Bacillariophycidae</taxon>
        <taxon>Bacillariales</taxon>
        <taxon>Bacillariaceae</taxon>
        <taxon>Nitzschia</taxon>
    </lineage>
</organism>